<dbReference type="Gene3D" id="1.10.3290.10">
    <property type="entry name" value="Fido-like domain"/>
    <property type="match status" value="1"/>
</dbReference>
<dbReference type="InterPro" id="IPR003812">
    <property type="entry name" value="Fido"/>
</dbReference>
<sequence length="510" mass="57428">MVDVPVGQLWLVENLHLRVPPPAVTSYCGPGARRTTTGNGRTIEKYSPPYAPEDTIAGHLKFALKNEPIDSAVMAAAMQAIDPGVIEDMVRAEPTGAFSRRAWFLYEFFTGQTLKLPDAPVVQYTKVLDPELNVGSVGINSVRHRVTNNMLGVPGFCVTVRPTATIRGYQAEGIDEQARELVQDCDPTVLARAVNYLYTKETKSSFEIEHERATGQKAERFVNALRQTASFNPSSNQDLVDLQNQIVDPRYAAKGFRDFQNFVGETIGYREKIHIVCPRPRDLPSLMEDWASMSERLQGCDDAVVAAAAISFSFVFLHPFEDGNGRIHRFLIHHVLSREGFTPHDILFPISAAIVRDQKSYDAALESFSRPTMNLIDWEMNRAQQVVVTNDTSALYRYFDATELVEYLYEKISETIRIDFKEELDFVAVYDTAYNAVRDVIDMPDRRASMFVNFYLQNNGSISKRKRAMFEELSDEDIKDLEAAIRDALNPEPADDEGEEPEGTLSKNGR</sequence>
<comment type="caution">
    <text evidence="5">The sequence shown here is derived from an EMBL/GenBank/DDBJ whole genome shotgun (WGS) entry which is preliminary data.</text>
</comment>
<dbReference type="EMBL" id="SMBH01000004">
    <property type="protein sequence ID" value="TCU16992.1"/>
    <property type="molecule type" value="Genomic_DNA"/>
</dbReference>
<dbReference type="GO" id="GO:0005524">
    <property type="term" value="F:ATP binding"/>
    <property type="evidence" value="ECO:0007669"/>
    <property type="project" value="UniProtKB-KW"/>
</dbReference>
<feature type="region of interest" description="Disordered" evidence="3">
    <location>
        <begin position="487"/>
        <end position="510"/>
    </location>
</feature>
<evidence type="ECO:0000256" key="3">
    <source>
        <dbReference type="SAM" id="MobiDB-lite"/>
    </source>
</evidence>
<feature type="domain" description="Fido" evidence="4">
    <location>
        <begin position="234"/>
        <end position="381"/>
    </location>
</feature>
<dbReference type="InterPro" id="IPR040198">
    <property type="entry name" value="Fido_containing"/>
</dbReference>
<evidence type="ECO:0000313" key="6">
    <source>
        <dbReference type="Proteomes" id="UP000294576"/>
    </source>
</evidence>
<reference evidence="5 6" key="1">
    <citation type="submission" date="2019-03" db="EMBL/GenBank/DDBJ databases">
        <title>Genomic Encyclopedia of Type Strains, Phase IV (KMG-V): Genome sequencing to study the core and pangenomes of soil and plant-associated prokaryotes.</title>
        <authorList>
            <person name="Whitman W."/>
        </authorList>
    </citation>
    <scope>NUCLEOTIDE SEQUENCE [LARGE SCALE GENOMIC DNA]</scope>
    <source>
        <strain evidence="5 6">Hc14</strain>
    </source>
</reference>
<keyword evidence="2" id="KW-0067">ATP-binding</keyword>
<dbReference type="SUPFAM" id="SSF140931">
    <property type="entry name" value="Fic-like"/>
    <property type="match status" value="1"/>
</dbReference>
<dbReference type="InterPro" id="IPR036597">
    <property type="entry name" value="Fido-like_dom_sf"/>
</dbReference>
<evidence type="ECO:0000313" key="5">
    <source>
        <dbReference type="EMBL" id="TCU16992.1"/>
    </source>
</evidence>
<gene>
    <name evidence="5" type="ORF">EV132_10414</name>
</gene>
<evidence type="ECO:0000259" key="4">
    <source>
        <dbReference type="PROSITE" id="PS51459"/>
    </source>
</evidence>
<dbReference type="Pfam" id="PF02661">
    <property type="entry name" value="Fic"/>
    <property type="match status" value="1"/>
</dbReference>
<dbReference type="PROSITE" id="PS51459">
    <property type="entry name" value="FIDO"/>
    <property type="match status" value="1"/>
</dbReference>
<accession>A0A4R3QBW6</accession>
<dbReference type="PANTHER" id="PTHR13504">
    <property type="entry name" value="FIDO DOMAIN-CONTAINING PROTEIN DDB_G0283145"/>
    <property type="match status" value="1"/>
</dbReference>
<dbReference type="AlphaFoldDB" id="A0A4R3QBW6"/>
<dbReference type="PANTHER" id="PTHR13504:SF38">
    <property type="entry name" value="FIDO DOMAIN-CONTAINING PROTEIN"/>
    <property type="match status" value="1"/>
</dbReference>
<feature type="binding site" evidence="2">
    <location>
        <begin position="322"/>
        <end position="329"/>
    </location>
    <ligand>
        <name>ATP</name>
        <dbReference type="ChEBI" id="CHEBI:30616"/>
    </ligand>
</feature>
<dbReference type="RefSeq" id="WP_132561144.1">
    <property type="nucleotide sequence ID" value="NZ_SMBH01000004.1"/>
</dbReference>
<feature type="active site" evidence="1">
    <location>
        <position position="318"/>
    </location>
</feature>
<proteinExistence type="predicted"/>
<evidence type="ECO:0000256" key="1">
    <source>
        <dbReference type="PIRSR" id="PIRSR640198-1"/>
    </source>
</evidence>
<dbReference type="Proteomes" id="UP000294576">
    <property type="component" value="Unassembled WGS sequence"/>
</dbReference>
<name>A0A4R3QBW6_RHISU</name>
<evidence type="ECO:0000256" key="2">
    <source>
        <dbReference type="PIRSR" id="PIRSR640198-2"/>
    </source>
</evidence>
<organism evidence="5 6">
    <name type="scientific">Rhizobium sullae</name>
    <name type="common">Rhizobium hedysari</name>
    <dbReference type="NCBI Taxonomy" id="50338"/>
    <lineage>
        <taxon>Bacteria</taxon>
        <taxon>Pseudomonadati</taxon>
        <taxon>Pseudomonadota</taxon>
        <taxon>Alphaproteobacteria</taxon>
        <taxon>Hyphomicrobiales</taxon>
        <taxon>Rhizobiaceae</taxon>
        <taxon>Rhizobium/Agrobacterium group</taxon>
        <taxon>Rhizobium</taxon>
    </lineage>
</organism>
<keyword evidence="2" id="KW-0547">Nucleotide-binding</keyword>
<protein>
    <submittedName>
        <fullName evidence="5">Fic/DOC family protein</fullName>
    </submittedName>
</protein>
<feature type="compositionally biased region" description="Acidic residues" evidence="3">
    <location>
        <begin position="493"/>
        <end position="502"/>
    </location>
</feature>